<evidence type="ECO:0000256" key="1">
    <source>
        <dbReference type="ARBA" id="ARBA00001286"/>
    </source>
</evidence>
<proteinExistence type="predicted"/>
<evidence type="ECO:0000256" key="5">
    <source>
        <dbReference type="ARBA" id="ARBA00023204"/>
    </source>
</evidence>
<dbReference type="InterPro" id="IPR036631">
    <property type="entry name" value="MGMT_N_sf"/>
</dbReference>
<keyword evidence="10" id="KW-1185">Reference proteome</keyword>
<reference evidence="10" key="1">
    <citation type="submission" date="2015-07" db="EMBL/GenBank/DDBJ databases">
        <title>Nocardia seriolae U-1 whole genome shotgun sequence.</title>
        <authorList>
            <person name="Imajoh M."/>
            <person name="Fukumoto Y."/>
            <person name="Sukeda M."/>
            <person name="Yamane J."/>
            <person name="Yamasaki K."/>
            <person name="Shimizu M."/>
            <person name="Ohnishi K."/>
            <person name="Oshima S."/>
        </authorList>
    </citation>
    <scope>NUCLEOTIDE SEQUENCE [LARGE SCALE GENOMIC DNA]</scope>
    <source>
        <strain evidence="10">U-1</strain>
    </source>
</reference>
<dbReference type="AlphaFoldDB" id="A0A0B8NAG7"/>
<dbReference type="EMBL" id="BBYQ01000014">
    <property type="protein sequence ID" value="GAP27124.1"/>
    <property type="molecule type" value="Genomic_DNA"/>
</dbReference>
<reference evidence="9 10" key="2">
    <citation type="journal article" date="2016" name="Genome Announc.">
        <title>Draft Genome Sequence of Erythromycin- and Oxytetracycline-Sensitive Nocardia seriolae Strain U-1 (NBRC 110359).</title>
        <authorList>
            <person name="Imajoh M."/>
            <person name="Sukeda M."/>
            <person name="Shimizu M."/>
            <person name="Yamane J."/>
            <person name="Ohnishi K."/>
            <person name="Oshima S."/>
        </authorList>
    </citation>
    <scope>NUCLEOTIDE SEQUENCE [LARGE SCALE GENOMIC DNA]</scope>
    <source>
        <strain evidence="9 10">U-1</strain>
    </source>
</reference>
<dbReference type="SUPFAM" id="SSF46767">
    <property type="entry name" value="Methylated DNA-protein cysteine methyltransferase, C-terminal domain"/>
    <property type="match status" value="1"/>
</dbReference>
<evidence type="ECO:0000313" key="8">
    <source>
        <dbReference type="EMBL" id="APA95220.1"/>
    </source>
</evidence>
<evidence type="ECO:0000313" key="10">
    <source>
        <dbReference type="Proteomes" id="UP000037179"/>
    </source>
</evidence>
<organism evidence="8 11">
    <name type="scientific">Nocardia seriolae</name>
    <dbReference type="NCBI Taxonomy" id="37332"/>
    <lineage>
        <taxon>Bacteria</taxon>
        <taxon>Bacillati</taxon>
        <taxon>Actinomycetota</taxon>
        <taxon>Actinomycetes</taxon>
        <taxon>Mycobacteriales</taxon>
        <taxon>Nocardiaceae</taxon>
        <taxon>Nocardia</taxon>
    </lineage>
</organism>
<feature type="domain" description="Methylated-DNA-[protein]-cysteine S-methyltransferase DNA binding" evidence="7">
    <location>
        <begin position="95"/>
        <end position="176"/>
    </location>
</feature>
<dbReference type="InterPro" id="IPR014048">
    <property type="entry name" value="MethylDNA_cys_MeTrfase_DNA-bd"/>
</dbReference>
<comment type="catalytic activity">
    <reaction evidence="1">
        <text>a 4-O-methyl-thymidine in DNA + L-cysteinyl-[protein] = a thymidine in DNA + S-methyl-L-cysteinyl-[protein]</text>
        <dbReference type="Rhea" id="RHEA:53428"/>
        <dbReference type="Rhea" id="RHEA-COMP:10131"/>
        <dbReference type="Rhea" id="RHEA-COMP:10132"/>
        <dbReference type="Rhea" id="RHEA-COMP:13555"/>
        <dbReference type="Rhea" id="RHEA-COMP:13556"/>
        <dbReference type="ChEBI" id="CHEBI:29950"/>
        <dbReference type="ChEBI" id="CHEBI:82612"/>
        <dbReference type="ChEBI" id="CHEBI:137386"/>
        <dbReference type="ChEBI" id="CHEBI:137387"/>
        <dbReference type="EC" id="2.1.1.63"/>
    </reaction>
</comment>
<dbReference type="EMBL" id="CP017839">
    <property type="protein sequence ID" value="APA95220.1"/>
    <property type="molecule type" value="Genomic_DNA"/>
</dbReference>
<keyword evidence="4" id="KW-0227">DNA damage</keyword>
<dbReference type="InterPro" id="IPR036388">
    <property type="entry name" value="WH-like_DNA-bd_sf"/>
</dbReference>
<dbReference type="GO" id="GO:0003908">
    <property type="term" value="F:methylated-DNA-[protein]-cysteine S-methyltransferase activity"/>
    <property type="evidence" value="ECO:0007669"/>
    <property type="project" value="UniProtKB-EC"/>
</dbReference>
<comment type="catalytic activity">
    <reaction evidence="6">
        <text>a 6-O-methyl-2'-deoxyguanosine in DNA + L-cysteinyl-[protein] = S-methyl-L-cysteinyl-[protein] + a 2'-deoxyguanosine in DNA</text>
        <dbReference type="Rhea" id="RHEA:24000"/>
        <dbReference type="Rhea" id="RHEA-COMP:10131"/>
        <dbReference type="Rhea" id="RHEA-COMP:10132"/>
        <dbReference type="Rhea" id="RHEA-COMP:11367"/>
        <dbReference type="Rhea" id="RHEA-COMP:11368"/>
        <dbReference type="ChEBI" id="CHEBI:29950"/>
        <dbReference type="ChEBI" id="CHEBI:82612"/>
        <dbReference type="ChEBI" id="CHEBI:85445"/>
        <dbReference type="ChEBI" id="CHEBI:85448"/>
        <dbReference type="EC" id="2.1.1.63"/>
    </reaction>
</comment>
<evidence type="ECO:0000256" key="4">
    <source>
        <dbReference type="ARBA" id="ARBA00022763"/>
    </source>
</evidence>
<evidence type="ECO:0000256" key="2">
    <source>
        <dbReference type="ARBA" id="ARBA00022603"/>
    </source>
</evidence>
<dbReference type="InterPro" id="IPR036217">
    <property type="entry name" value="MethylDNA_cys_MeTrfase_DNAb"/>
</dbReference>
<dbReference type="Proteomes" id="UP000037179">
    <property type="component" value="Unassembled WGS sequence"/>
</dbReference>
<dbReference type="PROSITE" id="PS00374">
    <property type="entry name" value="MGMT"/>
    <property type="match status" value="1"/>
</dbReference>
<dbReference type="NCBIfam" id="TIGR00589">
    <property type="entry name" value="ogt"/>
    <property type="match status" value="1"/>
</dbReference>
<dbReference type="Proteomes" id="UP000180166">
    <property type="component" value="Chromosome"/>
</dbReference>
<reference evidence="8 11" key="3">
    <citation type="submission" date="2016-10" db="EMBL/GenBank/DDBJ databases">
        <title>Genome sequence of Nocardia seriolae strain EM150506, isolated from Anguila japonica.</title>
        <authorList>
            <person name="Han H.-J."/>
        </authorList>
    </citation>
    <scope>NUCLEOTIDE SEQUENCE [LARGE SCALE GENOMIC DNA]</scope>
    <source>
        <strain evidence="8 11">EM150506</strain>
    </source>
</reference>
<dbReference type="OrthoDB" id="9802228at2"/>
<evidence type="ECO:0000256" key="3">
    <source>
        <dbReference type="ARBA" id="ARBA00022679"/>
    </source>
</evidence>
<name>A0A0B8NAG7_9NOCA</name>
<dbReference type="InterPro" id="IPR001497">
    <property type="entry name" value="MethylDNA_cys_MeTrfase_AS"/>
</dbReference>
<dbReference type="GO" id="GO:0006281">
    <property type="term" value="P:DNA repair"/>
    <property type="evidence" value="ECO:0007669"/>
    <property type="project" value="UniProtKB-KW"/>
</dbReference>
<dbReference type="GO" id="GO:0032259">
    <property type="term" value="P:methylation"/>
    <property type="evidence" value="ECO:0007669"/>
    <property type="project" value="UniProtKB-KW"/>
</dbReference>
<dbReference type="Gene3D" id="1.10.10.10">
    <property type="entry name" value="Winged helix-like DNA-binding domain superfamily/Winged helix DNA-binding domain"/>
    <property type="match status" value="1"/>
</dbReference>
<evidence type="ECO:0000256" key="6">
    <source>
        <dbReference type="ARBA" id="ARBA00049348"/>
    </source>
</evidence>
<dbReference type="KEGG" id="nsr:NS506_01147"/>
<accession>A0A0B8NAG7</accession>
<dbReference type="EC" id="2.1.1.63" evidence="8"/>
<evidence type="ECO:0000259" key="7">
    <source>
        <dbReference type="Pfam" id="PF01035"/>
    </source>
</evidence>
<dbReference type="SUPFAM" id="SSF53155">
    <property type="entry name" value="Methylated DNA-protein cysteine methyltransferase domain"/>
    <property type="match status" value="1"/>
</dbReference>
<keyword evidence="3 8" id="KW-0808">Transferase</keyword>
<gene>
    <name evidence="8" type="primary">mgmT</name>
    <name evidence="8" type="ORF">NS506_01147</name>
    <name evidence="9" type="ORF">NSK11_contig00014-0054</name>
</gene>
<evidence type="ECO:0000313" key="9">
    <source>
        <dbReference type="EMBL" id="GAP27124.1"/>
    </source>
</evidence>
<dbReference type="CDD" id="cd06445">
    <property type="entry name" value="ATase"/>
    <property type="match status" value="1"/>
</dbReference>
<keyword evidence="2 8" id="KW-0489">Methyltransferase</keyword>
<protein>
    <submittedName>
        <fullName evidence="9">Cysteine methyltransferase</fullName>
    </submittedName>
    <submittedName>
        <fullName evidence="8">Methylated-DNA--[protein]-cysteine S-methyltransferase</fullName>
        <ecNumber evidence="8">2.1.1.63</ecNumber>
    </submittedName>
</protein>
<dbReference type="PANTHER" id="PTHR10815">
    <property type="entry name" value="METHYLATED-DNA--PROTEIN-CYSTEINE METHYLTRANSFERASE"/>
    <property type="match status" value="1"/>
</dbReference>
<dbReference type="PANTHER" id="PTHR10815:SF5">
    <property type="entry name" value="METHYLATED-DNA--PROTEIN-CYSTEINE METHYLTRANSFERASE"/>
    <property type="match status" value="1"/>
</dbReference>
<sequence length="186" mass="20054">MSAPPRPIASAALFDTAIGTCAIAWSATGVLRFALPDRDPATTRTHILRRHRLVDLHEDTPTPEISTAIARIQSHLTGDLDDLRWIPVDPNIFNDFDRAVYEVTRAIPPGHTLNYGAVAIRVGHPGGAQAVGQSLGRNPIPLIIPCHRVLAADHALHGFSAPGGLTTKQHLLEIEHTPGFGEPTLF</sequence>
<dbReference type="GeneID" id="93371018"/>
<dbReference type="Pfam" id="PF01035">
    <property type="entry name" value="DNA_binding_1"/>
    <property type="match status" value="1"/>
</dbReference>
<keyword evidence="5" id="KW-0234">DNA repair</keyword>
<evidence type="ECO:0000313" key="11">
    <source>
        <dbReference type="Proteomes" id="UP000180166"/>
    </source>
</evidence>
<dbReference type="RefSeq" id="WP_045436341.1">
    <property type="nucleotide sequence ID" value="NZ_AP017900.1"/>
</dbReference>